<dbReference type="Pfam" id="PF02518">
    <property type="entry name" value="HATPase_c"/>
    <property type="match status" value="1"/>
</dbReference>
<accession>A0A1G4KBG8</accession>
<keyword evidence="7 10" id="KW-0067">ATP-binding</keyword>
<dbReference type="Gene3D" id="3.30.565.10">
    <property type="entry name" value="Histidine kinase-like ATPase, C-terminal domain"/>
    <property type="match status" value="1"/>
</dbReference>
<dbReference type="InterPro" id="IPR003594">
    <property type="entry name" value="HATPase_dom"/>
</dbReference>
<evidence type="ECO:0000256" key="1">
    <source>
        <dbReference type="ARBA" id="ARBA00004305"/>
    </source>
</evidence>
<dbReference type="EMBL" id="LT598469">
    <property type="protein sequence ID" value="SCV01596.1"/>
    <property type="molecule type" value="Genomic_DNA"/>
</dbReference>
<dbReference type="STRING" id="1230905.A0A1G4KBG8"/>
<evidence type="ECO:0000256" key="5">
    <source>
        <dbReference type="ARBA" id="ARBA00022741"/>
    </source>
</evidence>
<evidence type="ECO:0000256" key="3">
    <source>
        <dbReference type="ARBA" id="ARBA00022553"/>
    </source>
</evidence>
<evidence type="ECO:0000256" key="9">
    <source>
        <dbReference type="ARBA" id="ARBA00023128"/>
    </source>
</evidence>
<dbReference type="InterPro" id="IPR004358">
    <property type="entry name" value="Sig_transdc_His_kin-like_C"/>
</dbReference>
<protein>
    <recommendedName>
        <fullName evidence="10">Protein-serine/threonine kinase</fullName>
        <ecNumber evidence="10">2.7.11.-</ecNumber>
    </recommendedName>
</protein>
<dbReference type="EC" id="2.7.11.-" evidence="10"/>
<dbReference type="InterPro" id="IPR018955">
    <property type="entry name" value="BCDHK/PDK_N"/>
</dbReference>
<dbReference type="OrthoDB" id="3264224at2759"/>
<evidence type="ECO:0000256" key="4">
    <source>
        <dbReference type="ARBA" id="ARBA00022679"/>
    </source>
</evidence>
<gene>
    <name evidence="12" type="ORF">LAMI_0G12464G</name>
</gene>
<evidence type="ECO:0000259" key="11">
    <source>
        <dbReference type="PROSITE" id="PS50109"/>
    </source>
</evidence>
<sequence>MIRNMSERNHGFARFVSRALGVRQIMSNRVLEASSGKSLQVAENSKSRPSQALDHHDLLPKLGFAEVYRVRSNIGLLIQDFARKPIPTLTYEYLTQYKPPLTNNEKYVLAIKTINQLLTYTCRRLVAVQKLPYIAVLNPNIEETNRLYLKTLESLLSMDYPYGLHDQASMQGKLTEFLDDHQDTLLTLSKGFQEIMGLYPEKEVVFEFLNAHLRDRIIMKLLATHYLKLVSQVDPDSLMIGVLHKKLKVSELIRRVAEFVGDLCFVKYDQQVPVNISTGSDIEFSCIPTDLEYVLTELLKNSCRAHIENSTSENPTHEKPIEVAIVRSDDTLEIRIQDYGGGIPPKVEDRMFDYSYSTVEMDEKDTGMSAFIIPGAEVSNVSGMGFGLPMCKAYLEMFGGTLDIQSLWGWGTDAYVKLKGPQSKLLR</sequence>
<dbReference type="GO" id="GO:0005524">
    <property type="term" value="F:ATP binding"/>
    <property type="evidence" value="ECO:0007669"/>
    <property type="project" value="UniProtKB-UniRule"/>
</dbReference>
<keyword evidence="9 10" id="KW-0496">Mitochondrion</keyword>
<dbReference type="PANTHER" id="PTHR11947">
    <property type="entry name" value="PYRUVATE DEHYDROGENASE KINASE"/>
    <property type="match status" value="1"/>
</dbReference>
<dbReference type="InterPro" id="IPR036784">
    <property type="entry name" value="AK/P_DHK_N_sf"/>
</dbReference>
<dbReference type="SUPFAM" id="SSF55874">
    <property type="entry name" value="ATPase domain of HSP90 chaperone/DNA topoisomerase II/histidine kinase"/>
    <property type="match status" value="1"/>
</dbReference>
<comment type="similarity">
    <text evidence="2 10">Belongs to the PDK/BCKDK protein kinase family.</text>
</comment>
<evidence type="ECO:0000256" key="6">
    <source>
        <dbReference type="ARBA" id="ARBA00022777"/>
    </source>
</evidence>
<keyword evidence="5 10" id="KW-0547">Nucleotide-binding</keyword>
<dbReference type="Pfam" id="PF10436">
    <property type="entry name" value="BCDHK_Adom3"/>
    <property type="match status" value="1"/>
</dbReference>
<dbReference type="SMART" id="SM00387">
    <property type="entry name" value="HATPase_c"/>
    <property type="match status" value="1"/>
</dbReference>
<keyword evidence="8" id="KW-0809">Transit peptide</keyword>
<evidence type="ECO:0000256" key="2">
    <source>
        <dbReference type="ARBA" id="ARBA00006155"/>
    </source>
</evidence>
<comment type="subcellular location">
    <subcellularLocation>
        <location evidence="1 10">Mitochondrion matrix</location>
    </subcellularLocation>
</comment>
<keyword evidence="13" id="KW-1185">Reference proteome</keyword>
<keyword evidence="3" id="KW-0597">Phosphoprotein</keyword>
<keyword evidence="6 10" id="KW-0418">Kinase</keyword>
<dbReference type="Proteomes" id="UP000191024">
    <property type="component" value="Chromosome G"/>
</dbReference>
<dbReference type="Gene3D" id="1.20.140.20">
    <property type="entry name" value="Alpha-ketoacid/pyruvate dehydrogenase kinase, N-terminal domain"/>
    <property type="match status" value="1"/>
</dbReference>
<dbReference type="AlphaFoldDB" id="A0A1G4KBG8"/>
<dbReference type="PANTHER" id="PTHR11947:SF20">
    <property type="entry name" value="[3-METHYL-2-OXOBUTANOATE DEHYDROGENASE [LIPOAMIDE]] KINASE, MITOCHONDRIAL"/>
    <property type="match status" value="1"/>
</dbReference>
<evidence type="ECO:0000256" key="7">
    <source>
        <dbReference type="ARBA" id="ARBA00022840"/>
    </source>
</evidence>
<organism evidence="12 13">
    <name type="scientific">Lachancea mirantina</name>
    <dbReference type="NCBI Taxonomy" id="1230905"/>
    <lineage>
        <taxon>Eukaryota</taxon>
        <taxon>Fungi</taxon>
        <taxon>Dikarya</taxon>
        <taxon>Ascomycota</taxon>
        <taxon>Saccharomycotina</taxon>
        <taxon>Saccharomycetes</taxon>
        <taxon>Saccharomycetales</taxon>
        <taxon>Saccharomycetaceae</taxon>
        <taxon>Lachancea</taxon>
    </lineage>
</organism>
<feature type="domain" description="Histidine kinase" evidence="11">
    <location>
        <begin position="291"/>
        <end position="422"/>
    </location>
</feature>
<dbReference type="GO" id="GO:0004740">
    <property type="term" value="F:pyruvate dehydrogenase (acetyl-transferring) kinase activity"/>
    <property type="evidence" value="ECO:0007669"/>
    <property type="project" value="TreeGrafter"/>
</dbReference>
<name>A0A1G4KBG8_9SACH</name>
<keyword evidence="4 10" id="KW-0808">Transferase</keyword>
<reference evidence="12 13" key="1">
    <citation type="submission" date="2016-03" db="EMBL/GenBank/DDBJ databases">
        <authorList>
            <person name="Devillers H."/>
        </authorList>
    </citation>
    <scope>NUCLEOTIDE SEQUENCE [LARGE SCALE GENOMIC DNA]</scope>
    <source>
        <strain evidence="12">CBS 11717</strain>
    </source>
</reference>
<dbReference type="PROSITE" id="PS50109">
    <property type="entry name" value="HIS_KIN"/>
    <property type="match status" value="1"/>
</dbReference>
<dbReference type="PRINTS" id="PR00344">
    <property type="entry name" value="BCTRLSENSOR"/>
</dbReference>
<evidence type="ECO:0000256" key="8">
    <source>
        <dbReference type="ARBA" id="ARBA00022946"/>
    </source>
</evidence>
<dbReference type="InterPro" id="IPR039028">
    <property type="entry name" value="BCKD/PDK"/>
</dbReference>
<dbReference type="SUPFAM" id="SSF69012">
    <property type="entry name" value="alpha-ketoacid dehydrogenase kinase, N-terminal domain"/>
    <property type="match status" value="1"/>
</dbReference>
<evidence type="ECO:0000313" key="12">
    <source>
        <dbReference type="EMBL" id="SCV01596.1"/>
    </source>
</evidence>
<evidence type="ECO:0000313" key="13">
    <source>
        <dbReference type="Proteomes" id="UP000191024"/>
    </source>
</evidence>
<dbReference type="InterPro" id="IPR005467">
    <property type="entry name" value="His_kinase_dom"/>
</dbReference>
<dbReference type="GO" id="GO:0005759">
    <property type="term" value="C:mitochondrial matrix"/>
    <property type="evidence" value="ECO:0007669"/>
    <property type="project" value="UniProtKB-SubCell"/>
</dbReference>
<evidence type="ECO:0000256" key="10">
    <source>
        <dbReference type="RuleBase" id="RU366032"/>
    </source>
</evidence>
<dbReference type="GO" id="GO:0010906">
    <property type="term" value="P:regulation of glucose metabolic process"/>
    <property type="evidence" value="ECO:0007669"/>
    <property type="project" value="TreeGrafter"/>
</dbReference>
<dbReference type="InterPro" id="IPR036890">
    <property type="entry name" value="HATPase_C_sf"/>
</dbReference>
<proteinExistence type="inferred from homology"/>